<proteinExistence type="predicted"/>
<comment type="caution">
    <text evidence="1">The sequence shown here is derived from an EMBL/GenBank/DDBJ whole genome shotgun (WGS) entry which is preliminary data.</text>
</comment>
<organism evidence="1 2">
    <name type="scientific">Cytobacillus purgationiresistens</name>
    <dbReference type="NCBI Taxonomy" id="863449"/>
    <lineage>
        <taxon>Bacteria</taxon>
        <taxon>Bacillati</taxon>
        <taxon>Bacillota</taxon>
        <taxon>Bacilli</taxon>
        <taxon>Bacillales</taxon>
        <taxon>Bacillaceae</taxon>
        <taxon>Cytobacillus</taxon>
    </lineage>
</organism>
<dbReference type="RefSeq" id="WP_307476748.1">
    <property type="nucleotide sequence ID" value="NZ_JAUSUB010000015.1"/>
</dbReference>
<keyword evidence="2" id="KW-1185">Reference proteome</keyword>
<evidence type="ECO:0000313" key="1">
    <source>
        <dbReference type="EMBL" id="MDQ0271532.1"/>
    </source>
</evidence>
<accession>A0ABU0AJV2</accession>
<dbReference type="EMBL" id="JAUSUB010000015">
    <property type="protein sequence ID" value="MDQ0271532.1"/>
    <property type="molecule type" value="Genomic_DNA"/>
</dbReference>
<dbReference type="Proteomes" id="UP001238088">
    <property type="component" value="Unassembled WGS sequence"/>
</dbReference>
<name>A0ABU0AJV2_9BACI</name>
<dbReference type="PROSITE" id="PS51257">
    <property type="entry name" value="PROKAR_LIPOPROTEIN"/>
    <property type="match status" value="1"/>
</dbReference>
<sequence length="389" mass="44478">MKSYLYILMFSVVLAGCLKENNATLNSEYQVLEPKGKQSQEDKIDKIEVKDIAILQDEALYQFEITDNEKDYKVFLYAENEEQSTQVNETSSNKEDTVTFTGNYSFYIGELDGEKAYKQKVLADVPYTFELNRDGVYTLNTSKKTLIVLPQEMDEEHSRLNLLAVEEGKLHEVKSEDGELINLTGSKIKALNQRFIQTAQHLTSENSWAFSTWVMDGESMSVSLHDQSMVKEDEIGEDGLLTNGWIDIWNEEEEQFFPYHNFEITTEVIERAKLGIPMGSPYPIGTNISEIKKSNPNFIKEGTVNGSQFLMYPETTYYFEAETGSVTAVAIPGERMKTTLNEVITIFGEPEYQKDKNGKLTAIYHADKYTIELDTEENGELNRAFLRRN</sequence>
<protein>
    <submittedName>
        <fullName evidence="1">Uncharacterized protein</fullName>
    </submittedName>
</protein>
<evidence type="ECO:0000313" key="2">
    <source>
        <dbReference type="Proteomes" id="UP001238088"/>
    </source>
</evidence>
<reference evidence="1 2" key="1">
    <citation type="submission" date="2023-07" db="EMBL/GenBank/DDBJ databases">
        <title>Genomic Encyclopedia of Type Strains, Phase IV (KMG-IV): sequencing the most valuable type-strain genomes for metagenomic binning, comparative biology and taxonomic classification.</title>
        <authorList>
            <person name="Goeker M."/>
        </authorList>
    </citation>
    <scope>NUCLEOTIDE SEQUENCE [LARGE SCALE GENOMIC DNA]</scope>
    <source>
        <strain evidence="1 2">DSM 23494</strain>
    </source>
</reference>
<gene>
    <name evidence="1" type="ORF">J2S17_003420</name>
</gene>